<feature type="signal peptide" evidence="1">
    <location>
        <begin position="1"/>
        <end position="25"/>
    </location>
</feature>
<dbReference type="Gene3D" id="3.40.50.2000">
    <property type="entry name" value="Glycogen Phosphorylase B"/>
    <property type="match status" value="1"/>
</dbReference>
<proteinExistence type="predicted"/>
<feature type="chain" id="PRO_5040161631" evidence="1">
    <location>
        <begin position="26"/>
        <end position="121"/>
    </location>
</feature>
<keyword evidence="3" id="KW-1185">Reference proteome</keyword>
<gene>
    <name evidence="2" type="ORF">OIU79_014096</name>
</gene>
<reference evidence="2" key="1">
    <citation type="submission" date="2022-11" db="EMBL/GenBank/DDBJ databases">
        <authorList>
            <person name="Hyden B.L."/>
            <person name="Feng K."/>
            <person name="Yates T."/>
            <person name="Jawdy S."/>
            <person name="Smart L.B."/>
            <person name="Muchero W."/>
        </authorList>
    </citation>
    <scope>NUCLEOTIDE SEQUENCE</scope>
    <source>
        <tissue evidence="2">Shoot tip</tissue>
    </source>
</reference>
<dbReference type="EMBL" id="JAPFFK010000018">
    <property type="protein sequence ID" value="KAJ6692270.1"/>
    <property type="molecule type" value="Genomic_DNA"/>
</dbReference>
<keyword evidence="1" id="KW-0732">Signal</keyword>
<evidence type="ECO:0000313" key="3">
    <source>
        <dbReference type="Proteomes" id="UP001151532"/>
    </source>
</evidence>
<dbReference type="PANTHER" id="PTHR48045">
    <property type="entry name" value="UDP-GLYCOSYLTRANSFERASE 72B1"/>
    <property type="match status" value="1"/>
</dbReference>
<dbReference type="AlphaFoldDB" id="A0A9Q0SX17"/>
<reference evidence="2" key="2">
    <citation type="journal article" date="2023" name="Int. J. Mol. Sci.">
        <title>De Novo Assembly and Annotation of 11 Diverse Shrub Willow (Salix) Genomes Reveals Novel Gene Organization in Sex-Linked Regions.</title>
        <authorList>
            <person name="Hyden B."/>
            <person name="Feng K."/>
            <person name="Yates T.B."/>
            <person name="Jawdy S."/>
            <person name="Cereghino C."/>
            <person name="Smart L.B."/>
            <person name="Muchero W."/>
        </authorList>
    </citation>
    <scope>NUCLEOTIDE SEQUENCE</scope>
    <source>
        <tissue evidence="2">Shoot tip</tissue>
    </source>
</reference>
<accession>A0A9Q0SX17</accession>
<name>A0A9Q0SX17_SALPP</name>
<evidence type="ECO:0000313" key="2">
    <source>
        <dbReference type="EMBL" id="KAJ6692270.1"/>
    </source>
</evidence>
<dbReference type="PANTHER" id="PTHR48045:SF22">
    <property type="entry name" value="UDP-GLUCURONOSYL_UDP-GLUCOSYLTRANSFERASE"/>
    <property type="match status" value="1"/>
</dbReference>
<dbReference type="SUPFAM" id="SSF53756">
    <property type="entry name" value="UDP-Glycosyltransferase/glycogen phosphorylase"/>
    <property type="match status" value="1"/>
</dbReference>
<comment type="caution">
    <text evidence="2">The sequence shown here is derived from an EMBL/GenBank/DDBJ whole genome shotgun (WGS) entry which is preliminary data.</text>
</comment>
<organism evidence="2 3">
    <name type="scientific">Salix purpurea</name>
    <name type="common">Purple osier willow</name>
    <dbReference type="NCBI Taxonomy" id="77065"/>
    <lineage>
        <taxon>Eukaryota</taxon>
        <taxon>Viridiplantae</taxon>
        <taxon>Streptophyta</taxon>
        <taxon>Embryophyta</taxon>
        <taxon>Tracheophyta</taxon>
        <taxon>Spermatophyta</taxon>
        <taxon>Magnoliopsida</taxon>
        <taxon>eudicotyledons</taxon>
        <taxon>Gunneridae</taxon>
        <taxon>Pentapetalae</taxon>
        <taxon>rosids</taxon>
        <taxon>fabids</taxon>
        <taxon>Malpighiales</taxon>
        <taxon>Salicaceae</taxon>
        <taxon>Saliceae</taxon>
        <taxon>Salix</taxon>
    </lineage>
</organism>
<evidence type="ECO:0000256" key="1">
    <source>
        <dbReference type="SAM" id="SignalP"/>
    </source>
</evidence>
<sequence length="121" mass="13724">MNVRPAFQEFLQQVWWMFLPSLMEATHTSWSYCMYSNLEDGSYTITAHGDIDYWRWSDNQHGKSVLYISMGSFLSVSSAQMDEIAGGLRDSGARYLWVARGEISRLKEVCGDKGLVPGVNS</sequence>
<dbReference type="OrthoDB" id="1745216at2759"/>
<protein>
    <submittedName>
        <fullName evidence="2">GLYCOSYLTRANSFERASE</fullName>
    </submittedName>
</protein>
<dbReference type="Proteomes" id="UP001151532">
    <property type="component" value="Chromosome 9"/>
</dbReference>